<feature type="compositionally biased region" description="Basic residues" evidence="1">
    <location>
        <begin position="203"/>
        <end position="217"/>
    </location>
</feature>
<reference evidence="2" key="2">
    <citation type="submission" date="2024-05" db="EMBL/GenBank/DDBJ databases">
        <authorList>
            <person name="Matrishin C.B."/>
            <person name="Kauffman K.M."/>
        </authorList>
    </citation>
    <scope>NUCLEOTIDE SEQUENCE</scope>
</reference>
<dbReference type="EMBL" id="BK068099">
    <property type="protein sequence ID" value="DBA55443.1"/>
    <property type="molecule type" value="Genomic_DNA"/>
</dbReference>
<protein>
    <submittedName>
        <fullName evidence="2">Uncharacterized protein</fullName>
    </submittedName>
</protein>
<feature type="compositionally biased region" description="Polar residues" evidence="1">
    <location>
        <begin position="95"/>
        <end position="110"/>
    </location>
</feature>
<feature type="compositionally biased region" description="Acidic residues" evidence="1">
    <location>
        <begin position="111"/>
        <end position="122"/>
    </location>
</feature>
<feature type="region of interest" description="Disordered" evidence="1">
    <location>
        <begin position="68"/>
        <end position="217"/>
    </location>
</feature>
<proteinExistence type="predicted"/>
<organism evidence="2">
    <name type="scientific">Porphyromonas phage phage018a_AFR5B1</name>
    <dbReference type="NCBI Taxonomy" id="3154108"/>
    <lineage>
        <taxon>Viruses</taxon>
        <taxon>Duplodnaviria</taxon>
        <taxon>Heunggongvirae</taxon>
        <taxon>Uroviricota</taxon>
        <taxon>Caudoviricetes</taxon>
        <taxon>Nixviridae</taxon>
        <taxon>Dewhirstvirus</taxon>
        <taxon>Dewhirstvirus pging00L</taxon>
    </lineage>
</organism>
<evidence type="ECO:0000313" key="2">
    <source>
        <dbReference type="EMBL" id="DBA55443.1"/>
    </source>
</evidence>
<evidence type="ECO:0000256" key="1">
    <source>
        <dbReference type="SAM" id="MobiDB-lite"/>
    </source>
</evidence>
<name>A0AAT9J8H5_9CAUD</name>
<feature type="compositionally biased region" description="Acidic residues" evidence="1">
    <location>
        <begin position="146"/>
        <end position="162"/>
    </location>
</feature>
<accession>A0AAT9J8H5</accession>
<feature type="compositionally biased region" description="Basic and acidic residues" evidence="1">
    <location>
        <begin position="79"/>
        <end position="91"/>
    </location>
</feature>
<reference evidence="2" key="1">
    <citation type="journal article" date="2023" name="Microbiome">
        <title>Phages are unrecognized players in the ecology of the oral pathogen Porphyromonas gingivalis.</title>
        <authorList>
            <person name="Matrishin C.B."/>
            <person name="Haase E.M."/>
            <person name="Dewhirst F.E."/>
            <person name="Mark Welch J.L."/>
            <person name="Miranda-Sanchez F."/>
            <person name="Chen T."/>
            <person name="MacFarland D.C."/>
            <person name="Kauffman K.M."/>
        </authorList>
    </citation>
    <scope>NUCLEOTIDE SEQUENCE</scope>
</reference>
<sequence>MYNFRAKCVHVRDLARERFAEVDLEILRKVAPEHSESLDIRPAGPRHEVVLHALLDIVTREAIEKMRDEILNSDTNEAEPPKDQPDGKADGGTEEQPTQTQNGDGTTETSTDADEENPETTEAESPKDQPDGNADGETEEKQAPDQDGDGTTEADTDTDEENSGLKDQVNDLSGQPDDLNGRMDDLEGQVSEIAEDLNEQKKSGKRPQKSKKKTNTR</sequence>